<feature type="non-terminal residue" evidence="1">
    <location>
        <position position="166"/>
    </location>
</feature>
<gene>
    <name evidence="1" type="ORF">PMAYCL1PPCAC_03250</name>
</gene>
<dbReference type="EMBL" id="BTRK01000001">
    <property type="protein sequence ID" value="GMR33055.1"/>
    <property type="molecule type" value="Genomic_DNA"/>
</dbReference>
<evidence type="ECO:0000313" key="1">
    <source>
        <dbReference type="EMBL" id="GMR33055.1"/>
    </source>
</evidence>
<protein>
    <submittedName>
        <fullName evidence="1">Uncharacterized protein</fullName>
    </submittedName>
</protein>
<feature type="non-terminal residue" evidence="1">
    <location>
        <position position="1"/>
    </location>
</feature>
<evidence type="ECO:0000313" key="2">
    <source>
        <dbReference type="Proteomes" id="UP001328107"/>
    </source>
</evidence>
<proteinExistence type="predicted"/>
<comment type="caution">
    <text evidence="1">The sequence shown here is derived from an EMBL/GenBank/DDBJ whole genome shotgun (WGS) entry which is preliminary data.</text>
</comment>
<dbReference type="Proteomes" id="UP001328107">
    <property type="component" value="Unassembled WGS sequence"/>
</dbReference>
<name>A0AAN4Z8D6_9BILA</name>
<dbReference type="AlphaFoldDB" id="A0AAN4Z8D6"/>
<keyword evidence="2" id="KW-1185">Reference proteome</keyword>
<organism evidence="1 2">
    <name type="scientific">Pristionchus mayeri</name>
    <dbReference type="NCBI Taxonomy" id="1317129"/>
    <lineage>
        <taxon>Eukaryota</taxon>
        <taxon>Metazoa</taxon>
        <taxon>Ecdysozoa</taxon>
        <taxon>Nematoda</taxon>
        <taxon>Chromadorea</taxon>
        <taxon>Rhabditida</taxon>
        <taxon>Rhabditina</taxon>
        <taxon>Diplogasteromorpha</taxon>
        <taxon>Diplogasteroidea</taxon>
        <taxon>Neodiplogasteridae</taxon>
        <taxon>Pristionchus</taxon>
    </lineage>
</organism>
<accession>A0AAN4Z8D6</accession>
<sequence>KEPANFPKITRMISYFSRIGVLVFEKSGILDEKDEEFFNAVQSSLGDAKIDRLEVFEKTVGEQLQIRIVDLCRKHRIRKVSIETGVLTTSTFKNFVSQLVHLGATLDLIENTHSNHLVYFNKSRVFWDKLKEGLKEENVSMRMLTRHDDDFHTNYTHYMRTHIRCE</sequence>
<reference evidence="2" key="1">
    <citation type="submission" date="2022-10" db="EMBL/GenBank/DDBJ databases">
        <title>Genome assembly of Pristionchus species.</title>
        <authorList>
            <person name="Yoshida K."/>
            <person name="Sommer R.J."/>
        </authorList>
    </citation>
    <scope>NUCLEOTIDE SEQUENCE [LARGE SCALE GENOMIC DNA]</scope>
    <source>
        <strain evidence="2">RS5460</strain>
    </source>
</reference>